<dbReference type="VEuPathDB" id="MicrosporidiaDB:ECU03_0620"/>
<dbReference type="VEuPathDB" id="MicrosporidiaDB:M970_030560"/>
<feature type="region of interest" description="Disordered" evidence="7">
    <location>
        <begin position="291"/>
        <end position="310"/>
    </location>
</feature>
<feature type="domain" description="Protein kinase" evidence="8">
    <location>
        <begin position="4"/>
        <end position="255"/>
    </location>
</feature>
<dbReference type="GO" id="GO:0004674">
    <property type="term" value="F:protein serine/threonine kinase activity"/>
    <property type="evidence" value="ECO:0007669"/>
    <property type="project" value="UniProtKB-KW"/>
</dbReference>
<organism evidence="9">
    <name type="scientific">Encephalitozoon cuniculi</name>
    <name type="common">Microsporidian parasite</name>
    <dbReference type="NCBI Taxonomy" id="6035"/>
    <lineage>
        <taxon>Eukaryota</taxon>
        <taxon>Fungi</taxon>
        <taxon>Fungi incertae sedis</taxon>
        <taxon>Microsporidia</taxon>
        <taxon>Unikaryonidae</taxon>
        <taxon>Encephalitozoon</taxon>
    </lineage>
</organism>
<evidence type="ECO:0000256" key="3">
    <source>
        <dbReference type="ARBA" id="ARBA00022679"/>
    </source>
</evidence>
<evidence type="ECO:0000256" key="4">
    <source>
        <dbReference type="ARBA" id="ARBA00022741"/>
    </source>
</evidence>
<keyword evidence="3" id="KW-0808">Transferase</keyword>
<gene>
    <name evidence="9" type="ORF">ECU03_0620</name>
</gene>
<dbReference type="Pfam" id="PF00069">
    <property type="entry name" value="Pkinase"/>
    <property type="match status" value="1"/>
</dbReference>
<dbReference type="SUPFAM" id="SSF56112">
    <property type="entry name" value="Protein kinase-like (PK-like)"/>
    <property type="match status" value="1"/>
</dbReference>
<dbReference type="EMBL" id="KC513611">
    <property type="protein sequence ID" value="AGE95940.1"/>
    <property type="molecule type" value="Genomic_DNA"/>
</dbReference>
<keyword evidence="2" id="KW-0723">Serine/threonine-protein kinase</keyword>
<dbReference type="AlphaFoldDB" id="M1K9V4"/>
<reference evidence="9" key="1">
    <citation type="journal article" date="2013" name="Eukaryot. Cell">
        <title>Extremely Reduced Levels of Heterozygosity in the Vertebrate Pathogen Encephalitozoon cuniculi.</title>
        <authorList>
            <person name="Selman M."/>
            <person name="Sak B."/>
            <person name="Kvac M."/>
            <person name="Farinelli L."/>
            <person name="Weiss L.M."/>
            <person name="Corradi N."/>
        </authorList>
    </citation>
    <scope>NUCLEOTIDE SEQUENCE</scope>
</reference>
<keyword evidence="4" id="KW-0547">Nucleotide-binding</keyword>
<dbReference type="VEuPathDB" id="MicrosporidiaDB:AEWD_030560"/>
<dbReference type="InterPro" id="IPR000719">
    <property type="entry name" value="Prot_kinase_dom"/>
</dbReference>
<dbReference type="PANTHER" id="PTHR24346:SF82">
    <property type="entry name" value="KP78A-RELATED"/>
    <property type="match status" value="1"/>
</dbReference>
<evidence type="ECO:0000313" key="9">
    <source>
        <dbReference type="EMBL" id="AGE95940.1"/>
    </source>
</evidence>
<dbReference type="PANTHER" id="PTHR24346">
    <property type="entry name" value="MAP/MICROTUBULE AFFINITY-REGULATING KINASE"/>
    <property type="match status" value="1"/>
</dbReference>
<dbReference type="SMART" id="SM00220">
    <property type="entry name" value="S_TKc"/>
    <property type="match status" value="1"/>
</dbReference>
<dbReference type="VEuPathDB" id="MicrosporidiaDB:AEWQ_030560"/>
<sequence length="414" mass="46098">MPKYELQETLASGSTSKVKRAAAPGNAKCVVKVIRKKDVPLRVFLREVKIHRSLRHPNIVGFVDSYEDCHGYCIVMKLGCGEVGSMIRAGGGLDPLLAHFYFRQLVSAVEYLHGKCICHRDIKPENMLIDSAGNLLLSDFGFSTVFFHKGRRRRLRSPAGSLEYMAPEVFEGAYDGELADVWSCGVSLVVFLTGALPWDRAVESDERFSAFVSSRGGCQVPLSSIGDQAMGLVMRMTAKEDRRPSVSTVMKDPWVMQPNELLDESGLCRDSCRLFSLVPRQTGSALHFTQPGEVHKTPRTRPVSSQPRRAGSGDICRVYIGEESLRLALRRVCDALDWMVVSHRVAKEHVMFSTVDSRRSVLSGEVGVIRLDEGCCMTIRRAKGDPQEFKRFTRVLAESLGCNGRKCTISYNEI</sequence>
<dbReference type="PROSITE" id="PS00108">
    <property type="entry name" value="PROTEIN_KINASE_ST"/>
    <property type="match status" value="1"/>
</dbReference>
<keyword evidence="5 9" id="KW-0418">Kinase</keyword>
<protein>
    <submittedName>
        <fullName evidence="9">Chk1-like ser/thr protein kinase</fullName>
    </submittedName>
</protein>
<evidence type="ECO:0000256" key="2">
    <source>
        <dbReference type="ARBA" id="ARBA00022527"/>
    </source>
</evidence>
<evidence type="ECO:0000256" key="7">
    <source>
        <dbReference type="SAM" id="MobiDB-lite"/>
    </source>
</evidence>
<evidence type="ECO:0000256" key="1">
    <source>
        <dbReference type="ARBA" id="ARBA00010791"/>
    </source>
</evidence>
<dbReference type="GO" id="GO:0005524">
    <property type="term" value="F:ATP binding"/>
    <property type="evidence" value="ECO:0007669"/>
    <property type="project" value="UniProtKB-KW"/>
</dbReference>
<dbReference type="VEuPathDB" id="MicrosporidiaDB:AEWR_030560"/>
<name>M1K9V4_ENCCN</name>
<dbReference type="GO" id="GO:0005737">
    <property type="term" value="C:cytoplasm"/>
    <property type="evidence" value="ECO:0007669"/>
    <property type="project" value="TreeGrafter"/>
</dbReference>
<dbReference type="Gene3D" id="1.10.510.10">
    <property type="entry name" value="Transferase(Phosphotransferase) domain 1"/>
    <property type="match status" value="1"/>
</dbReference>
<dbReference type="InterPro" id="IPR008271">
    <property type="entry name" value="Ser/Thr_kinase_AS"/>
</dbReference>
<accession>M1K9V4</accession>
<evidence type="ECO:0000256" key="5">
    <source>
        <dbReference type="ARBA" id="ARBA00022777"/>
    </source>
</evidence>
<dbReference type="PROSITE" id="PS50011">
    <property type="entry name" value="PROTEIN_KINASE_DOM"/>
    <property type="match status" value="1"/>
</dbReference>
<evidence type="ECO:0000256" key="6">
    <source>
        <dbReference type="ARBA" id="ARBA00022840"/>
    </source>
</evidence>
<dbReference type="GO" id="GO:0035556">
    <property type="term" value="P:intracellular signal transduction"/>
    <property type="evidence" value="ECO:0007669"/>
    <property type="project" value="TreeGrafter"/>
</dbReference>
<comment type="similarity">
    <text evidence="1">Belongs to the protein kinase superfamily. CAMK Ser/Thr protein kinase family. NIM1 subfamily.</text>
</comment>
<keyword evidence="6" id="KW-0067">ATP-binding</keyword>
<evidence type="ECO:0000259" key="8">
    <source>
        <dbReference type="PROSITE" id="PS50011"/>
    </source>
</evidence>
<dbReference type="InterPro" id="IPR011009">
    <property type="entry name" value="Kinase-like_dom_sf"/>
</dbReference>
<proteinExistence type="inferred from homology"/>